<evidence type="ECO:0000313" key="2">
    <source>
        <dbReference type="EMBL" id="OTY56436.1"/>
    </source>
</evidence>
<protein>
    <submittedName>
        <fullName evidence="2">Uncharacterized protein</fullName>
    </submittedName>
</protein>
<sequence length="113" mass="12656">MNTQIKKKNNKKIISRLFHIGISGIMLALCMYIGISAVVFIYAFIGIHTEAIKFMDLLLPCVDLWSEITSTERIGLGINNALNMGTKHLFINNTIAVIILLILKQLVKKENPS</sequence>
<reference evidence="2 3" key="1">
    <citation type="submission" date="2016-10" db="EMBL/GenBank/DDBJ databases">
        <title>Comparative genomics of Bacillus thuringiensis reveals a path to pathogens against multiple invertebrate hosts.</title>
        <authorList>
            <person name="Zheng J."/>
            <person name="Gao Q."/>
            <person name="Liu H."/>
            <person name="Peng D."/>
            <person name="Ruan L."/>
            <person name="Sun M."/>
        </authorList>
    </citation>
    <scope>NUCLEOTIDE SEQUENCE [LARGE SCALE GENOMIC DNA]</scope>
    <source>
        <strain evidence="2">BGSC 4CA1</strain>
    </source>
</reference>
<accession>A0A9X6IEV8</accession>
<dbReference type="EMBL" id="NFDN01000064">
    <property type="protein sequence ID" value="OTY56436.1"/>
    <property type="molecule type" value="Genomic_DNA"/>
</dbReference>
<comment type="caution">
    <text evidence="2">The sequence shown here is derived from an EMBL/GenBank/DDBJ whole genome shotgun (WGS) entry which is preliminary data.</text>
</comment>
<keyword evidence="1" id="KW-0812">Transmembrane</keyword>
<evidence type="ECO:0000256" key="1">
    <source>
        <dbReference type="SAM" id="Phobius"/>
    </source>
</evidence>
<name>A0A9X6IEV8_BACTU</name>
<keyword evidence="1" id="KW-1133">Transmembrane helix</keyword>
<feature type="transmembrane region" description="Helical" evidence="1">
    <location>
        <begin position="20"/>
        <end position="45"/>
    </location>
</feature>
<gene>
    <name evidence="2" type="ORF">BK746_17735</name>
</gene>
<dbReference type="AlphaFoldDB" id="A0A9X6IEV8"/>
<dbReference type="RefSeq" id="WP_087966806.1">
    <property type="nucleotide sequence ID" value="NZ_NFDN01000064.1"/>
</dbReference>
<dbReference type="Proteomes" id="UP000195129">
    <property type="component" value="Unassembled WGS sequence"/>
</dbReference>
<evidence type="ECO:0000313" key="3">
    <source>
        <dbReference type="Proteomes" id="UP000195129"/>
    </source>
</evidence>
<organism evidence="2 3">
    <name type="scientific">Bacillus thuringiensis serovar yosoo</name>
    <dbReference type="NCBI Taxonomy" id="180848"/>
    <lineage>
        <taxon>Bacteria</taxon>
        <taxon>Bacillati</taxon>
        <taxon>Bacillota</taxon>
        <taxon>Bacilli</taxon>
        <taxon>Bacillales</taxon>
        <taxon>Bacillaceae</taxon>
        <taxon>Bacillus</taxon>
        <taxon>Bacillus cereus group</taxon>
    </lineage>
</organism>
<proteinExistence type="predicted"/>
<feature type="transmembrane region" description="Helical" evidence="1">
    <location>
        <begin position="89"/>
        <end position="107"/>
    </location>
</feature>
<keyword evidence="1" id="KW-0472">Membrane</keyword>